<dbReference type="Gene3D" id="3.40.1090.10">
    <property type="entry name" value="Cytosolic phospholipase A2 catalytic domain"/>
    <property type="match status" value="2"/>
</dbReference>
<comment type="caution">
    <text evidence="6">The sequence shown here is derived from an EMBL/GenBank/DDBJ whole genome shotgun (WGS) entry which is preliminary data.</text>
</comment>
<dbReference type="InterPro" id="IPR002641">
    <property type="entry name" value="PNPLA_dom"/>
</dbReference>
<dbReference type="InterPro" id="IPR050301">
    <property type="entry name" value="NTE"/>
</dbReference>
<dbReference type="InterPro" id="IPR021095">
    <property type="entry name" value="DUF3734"/>
</dbReference>
<gene>
    <name evidence="6" type="ORF">ACFFGX_03280</name>
</gene>
<dbReference type="EMBL" id="JBHLSS010000024">
    <property type="protein sequence ID" value="MFC0708656.1"/>
    <property type="molecule type" value="Genomic_DNA"/>
</dbReference>
<name>A0ABV6SHU8_AZOPA</name>
<dbReference type="PANTHER" id="PTHR14226">
    <property type="entry name" value="NEUROPATHY TARGET ESTERASE/SWISS CHEESE D.MELANOGASTER"/>
    <property type="match status" value="1"/>
</dbReference>
<dbReference type="PANTHER" id="PTHR14226:SF57">
    <property type="entry name" value="BLR7027 PROTEIN"/>
    <property type="match status" value="1"/>
</dbReference>
<protein>
    <submittedName>
        <fullName evidence="6">Patatin-like phospholipase family protein</fullName>
    </submittedName>
</protein>
<evidence type="ECO:0000259" key="5">
    <source>
        <dbReference type="PROSITE" id="PS51635"/>
    </source>
</evidence>
<reference evidence="6 7" key="1">
    <citation type="submission" date="2024-09" db="EMBL/GenBank/DDBJ databases">
        <authorList>
            <person name="Sun Q."/>
            <person name="Mori K."/>
        </authorList>
    </citation>
    <scope>NUCLEOTIDE SEQUENCE [LARGE SCALE GENOMIC DNA]</scope>
    <source>
        <strain evidence="6 7">NCAIM B.01794</strain>
    </source>
</reference>
<evidence type="ECO:0000256" key="1">
    <source>
        <dbReference type="ARBA" id="ARBA00022801"/>
    </source>
</evidence>
<keyword evidence="1 4" id="KW-0378">Hydrolase</keyword>
<dbReference type="Proteomes" id="UP001589891">
    <property type="component" value="Unassembled WGS sequence"/>
</dbReference>
<dbReference type="Pfam" id="PF12536">
    <property type="entry name" value="DUF3734"/>
    <property type="match status" value="1"/>
</dbReference>
<evidence type="ECO:0000313" key="7">
    <source>
        <dbReference type="Proteomes" id="UP001589891"/>
    </source>
</evidence>
<dbReference type="SUPFAM" id="SSF52151">
    <property type="entry name" value="FabD/lysophospholipase-like"/>
    <property type="match status" value="1"/>
</dbReference>
<keyword evidence="3 4" id="KW-0443">Lipid metabolism</keyword>
<feature type="domain" description="PNPLA" evidence="5">
    <location>
        <begin position="7"/>
        <end position="213"/>
    </location>
</feature>
<evidence type="ECO:0000313" key="6">
    <source>
        <dbReference type="EMBL" id="MFC0708656.1"/>
    </source>
</evidence>
<keyword evidence="7" id="KW-1185">Reference proteome</keyword>
<evidence type="ECO:0000256" key="2">
    <source>
        <dbReference type="ARBA" id="ARBA00022963"/>
    </source>
</evidence>
<comment type="caution">
    <text evidence="4">Lacks conserved residue(s) required for the propagation of feature annotation.</text>
</comment>
<sequence>MNDRTTLILSGGNALGAYEAGAYETLHERGLQPARFVAVSTGAINAALIAGNPPEKQMDCLRRFWAMVAQDTAAWLLGPAYWSTAFDSGRARIMPSALLGNANIYHPRFPGALSMLPGMPMDSSLYDLGPLRERLKKVVDFGRLNSGETRMIVVTVDAHSGEEVRFDTAEGPIGVDHLLASCGFPPFFPPVEIDGRLLVDGAMTSNLPLEAALEEHVAEDRLCIALDLLCRENDGLHTVGQAIDRQLELLLSSQTWKALKNLRQVHALRRQLRLLGERLPAELRTDPALTPALAEGEKLGGATTLLLLAHTRVLHDAELRALDFSRPVLTERWESGRADMAQALQALGSRRAAPGEFIVLTFSGGEARELPDADMT</sequence>
<dbReference type="RefSeq" id="WP_376942829.1">
    <property type="nucleotide sequence ID" value="NZ_CP171449.1"/>
</dbReference>
<dbReference type="PROSITE" id="PS51635">
    <property type="entry name" value="PNPLA"/>
    <property type="match status" value="1"/>
</dbReference>
<evidence type="ECO:0000256" key="4">
    <source>
        <dbReference type="PROSITE-ProRule" id="PRU01161"/>
    </source>
</evidence>
<evidence type="ECO:0000256" key="3">
    <source>
        <dbReference type="ARBA" id="ARBA00023098"/>
    </source>
</evidence>
<feature type="short sequence motif" description="DGA/G" evidence="4">
    <location>
        <begin position="200"/>
        <end position="202"/>
    </location>
</feature>
<feature type="active site" description="Proton acceptor" evidence="4">
    <location>
        <position position="200"/>
    </location>
</feature>
<dbReference type="InterPro" id="IPR016035">
    <property type="entry name" value="Acyl_Trfase/lysoPLipase"/>
</dbReference>
<proteinExistence type="predicted"/>
<feature type="active site" description="Nucleophile" evidence="4">
    <location>
        <position position="40"/>
    </location>
</feature>
<accession>A0ABV6SHU8</accession>
<keyword evidence="2 4" id="KW-0442">Lipid degradation</keyword>
<organism evidence="6 7">
    <name type="scientific">Azorhizophilus paspali</name>
    <name type="common">Azotobacter paspali</name>
    <dbReference type="NCBI Taxonomy" id="69963"/>
    <lineage>
        <taxon>Bacteria</taxon>
        <taxon>Pseudomonadati</taxon>
        <taxon>Pseudomonadota</taxon>
        <taxon>Gammaproteobacteria</taxon>
        <taxon>Pseudomonadales</taxon>
        <taxon>Pseudomonadaceae</taxon>
        <taxon>Azorhizophilus</taxon>
    </lineage>
</organism>
<dbReference type="Pfam" id="PF01734">
    <property type="entry name" value="Patatin"/>
    <property type="match status" value="1"/>
</dbReference>